<evidence type="ECO:0000313" key="1">
    <source>
        <dbReference type="EMBL" id="MCO1656788.1"/>
    </source>
</evidence>
<comment type="caution">
    <text evidence="1">The sequence shown here is derived from an EMBL/GenBank/DDBJ whole genome shotgun (WGS) entry which is preliminary data.</text>
</comment>
<dbReference type="InterPro" id="IPR015018">
    <property type="entry name" value="DUF1905"/>
</dbReference>
<accession>A0ABT1A1B3</accession>
<reference evidence="1" key="1">
    <citation type="submission" date="2021-04" db="EMBL/GenBank/DDBJ databases">
        <title>Pseudonocardia sp. nov., isolated from sandy soil of mangrove forest.</title>
        <authorList>
            <person name="Zan Z."/>
            <person name="Huang R."/>
            <person name="Liu W."/>
        </authorList>
    </citation>
    <scope>NUCLEOTIDE SEQUENCE</scope>
    <source>
        <strain evidence="1">S2-4</strain>
    </source>
</reference>
<dbReference type="Gene3D" id="2.40.30.100">
    <property type="entry name" value="AF2212/PG0164-like"/>
    <property type="match status" value="1"/>
</dbReference>
<dbReference type="RefSeq" id="WP_252439848.1">
    <property type="nucleotide sequence ID" value="NZ_JAGSOV010000037.1"/>
</dbReference>
<sequence>MRFRTTVELSRKTATGIEVPDAVVTGLGGKRVPVRVTINGRTYRSTVAVMGGRYLLPVSAEVRAAAGVAAGDEIEVEVEVDTEPRVVEVPADLAAALAEVPAAQAAFAALSYSNQRRHVLSVEGAKAADTRARRIAKVVAEVSP</sequence>
<dbReference type="Pfam" id="PF13376">
    <property type="entry name" value="OmdA"/>
    <property type="match status" value="1"/>
</dbReference>
<proteinExistence type="predicted"/>
<keyword evidence="2" id="KW-1185">Reference proteome</keyword>
<gene>
    <name evidence="1" type="ORF">KDL28_17145</name>
</gene>
<dbReference type="InterPro" id="IPR037079">
    <property type="entry name" value="AF2212/PG0164-like_sf"/>
</dbReference>
<dbReference type="SUPFAM" id="SSF141694">
    <property type="entry name" value="AF2212/PG0164-like"/>
    <property type="match status" value="1"/>
</dbReference>
<protein>
    <submittedName>
        <fullName evidence="1">DUF1905 domain-containing protein</fullName>
    </submittedName>
</protein>
<organism evidence="1 2">
    <name type="scientific">Pseudonocardia humida</name>
    <dbReference type="NCBI Taxonomy" id="2800819"/>
    <lineage>
        <taxon>Bacteria</taxon>
        <taxon>Bacillati</taxon>
        <taxon>Actinomycetota</taxon>
        <taxon>Actinomycetes</taxon>
        <taxon>Pseudonocardiales</taxon>
        <taxon>Pseudonocardiaceae</taxon>
        <taxon>Pseudonocardia</taxon>
    </lineage>
</organism>
<dbReference type="Pfam" id="PF08922">
    <property type="entry name" value="DUF1905"/>
    <property type="match status" value="1"/>
</dbReference>
<dbReference type="EMBL" id="JAGSOV010000037">
    <property type="protein sequence ID" value="MCO1656788.1"/>
    <property type="molecule type" value="Genomic_DNA"/>
</dbReference>
<evidence type="ECO:0000313" key="2">
    <source>
        <dbReference type="Proteomes" id="UP001165283"/>
    </source>
</evidence>
<dbReference type="Proteomes" id="UP001165283">
    <property type="component" value="Unassembled WGS sequence"/>
</dbReference>
<name>A0ABT1A1B3_9PSEU</name>